<reference evidence="3" key="1">
    <citation type="journal article" date="2019" name="Int. J. Syst. Evol. Microbiol.">
        <title>The Global Catalogue of Microorganisms (GCM) 10K type strain sequencing project: providing services to taxonomists for standard genome sequencing and annotation.</title>
        <authorList>
            <consortium name="The Broad Institute Genomics Platform"/>
            <consortium name="The Broad Institute Genome Sequencing Center for Infectious Disease"/>
            <person name="Wu L."/>
            <person name="Ma J."/>
        </authorList>
    </citation>
    <scope>NUCLEOTIDE SEQUENCE [LARGE SCALE GENOMIC DNA]</scope>
    <source>
        <strain evidence="3">KCTC 42143</strain>
    </source>
</reference>
<feature type="region of interest" description="Disordered" evidence="1">
    <location>
        <begin position="1"/>
        <end position="22"/>
    </location>
</feature>
<gene>
    <name evidence="2" type="ORF">ACFSBK_01195</name>
</gene>
<evidence type="ECO:0000313" key="3">
    <source>
        <dbReference type="Proteomes" id="UP001597285"/>
    </source>
</evidence>
<proteinExistence type="predicted"/>
<sequence length="52" mass="6285">MDGSDYYKVTQDKEGRKNQESEIDVDGKDYYLLYIFPNPDDDTKVDLYYEEY</sequence>
<protein>
    <submittedName>
        <fullName evidence="2">Uncharacterized protein</fullName>
    </submittedName>
</protein>
<evidence type="ECO:0000256" key="1">
    <source>
        <dbReference type="SAM" id="MobiDB-lite"/>
    </source>
</evidence>
<keyword evidence="3" id="KW-1185">Reference proteome</keyword>
<dbReference type="Proteomes" id="UP001597285">
    <property type="component" value="Unassembled WGS sequence"/>
</dbReference>
<dbReference type="RefSeq" id="WP_156413286.1">
    <property type="nucleotide sequence ID" value="NZ_JBHSQC010000024.1"/>
</dbReference>
<feature type="compositionally biased region" description="Basic and acidic residues" evidence="1">
    <location>
        <begin position="10"/>
        <end position="22"/>
    </location>
</feature>
<dbReference type="EMBL" id="JBHUFF010000005">
    <property type="protein sequence ID" value="MFD1798478.1"/>
    <property type="molecule type" value="Genomic_DNA"/>
</dbReference>
<accession>A0ABW4NK34</accession>
<name>A0ABW4NK34_9LACT</name>
<comment type="caution">
    <text evidence="2">The sequence shown here is derived from an EMBL/GenBank/DDBJ whole genome shotgun (WGS) entry which is preliminary data.</text>
</comment>
<evidence type="ECO:0000313" key="2">
    <source>
        <dbReference type="EMBL" id="MFD1798478.1"/>
    </source>
</evidence>
<organism evidence="2 3">
    <name type="scientific">Carnobacterium antarcticum</name>
    <dbReference type="NCBI Taxonomy" id="2126436"/>
    <lineage>
        <taxon>Bacteria</taxon>
        <taxon>Bacillati</taxon>
        <taxon>Bacillota</taxon>
        <taxon>Bacilli</taxon>
        <taxon>Lactobacillales</taxon>
        <taxon>Carnobacteriaceae</taxon>
        <taxon>Carnobacterium</taxon>
    </lineage>
</organism>